<name>A0A084ARK8_STACB</name>
<gene>
    <name evidence="1" type="ORF">S7711_02145</name>
</gene>
<protein>
    <submittedName>
        <fullName evidence="1">Uncharacterized protein</fullName>
    </submittedName>
</protein>
<dbReference type="CDD" id="cd22997">
    <property type="entry name" value="GT_LH"/>
    <property type="match status" value="1"/>
</dbReference>
<evidence type="ECO:0000313" key="1">
    <source>
        <dbReference type="EMBL" id="KEY67937.1"/>
    </source>
</evidence>
<proteinExistence type="predicted"/>
<dbReference type="AlphaFoldDB" id="A0A084ARK8"/>
<organism evidence="1 2">
    <name type="scientific">Stachybotrys chartarum (strain CBS 109288 / IBT 7711)</name>
    <name type="common">Toxic black mold</name>
    <name type="synonym">Stilbospora chartarum</name>
    <dbReference type="NCBI Taxonomy" id="1280523"/>
    <lineage>
        <taxon>Eukaryota</taxon>
        <taxon>Fungi</taxon>
        <taxon>Dikarya</taxon>
        <taxon>Ascomycota</taxon>
        <taxon>Pezizomycotina</taxon>
        <taxon>Sordariomycetes</taxon>
        <taxon>Hypocreomycetidae</taxon>
        <taxon>Hypocreales</taxon>
        <taxon>Stachybotryaceae</taxon>
        <taxon>Stachybotrys</taxon>
    </lineage>
</organism>
<dbReference type="HOGENOM" id="CLU_020425_3_1_1"/>
<sequence>MRIPSVRLPSVRLPSYLLRRQALLVFAALCMLLVVGPAVFVKHRKPVDVKRPDKVRPPKPEVPPSLQELRLHPEPLPQGSLGKFHLLLFAPNTSLSLCKTVLTASVLGYPVPTLLQSNETFDLSQPFGGGRHAAKINSTLQWLDAQPASAGEDIVLMVDAYGAFNYYDIPVGIDAYSQAELWFQLPLEVLLMRYNAINARANDDLERRLGRAYKAEHLKQTVVFGSSKRCAPNLPQSVACYAMPESPLPPDLYGVNTDTVVGHSKYSSQRQRYLNSAFVMGPIADVRRIYQRAAHKMEALQTQAEANQHRHGPDFTHVGSDQFVFQEILGEQEFQREAMRRRHLSFSDKAKGLSKNRPTLIEGTVIDDILNPGFTHETMELKTDNEDEFSIGLDYWSDLGQQTMDSEHDSRWITYNRPIAEQLTQRRSFDCPPHATGTIPEHMLNTSIPRAAISDASQFSPMRGWDEIALYTNLCLDTIPVILHHNGIQKHRDDAWPQLWLQPHGRRLVEEVLARGDGGDGSTIGQKGGVYTEDGKYKGWNDLCPVALEPELYRDTADYE</sequence>
<dbReference type="EMBL" id="KL648598">
    <property type="protein sequence ID" value="KEY67937.1"/>
    <property type="molecule type" value="Genomic_DNA"/>
</dbReference>
<evidence type="ECO:0000313" key="2">
    <source>
        <dbReference type="Proteomes" id="UP000028045"/>
    </source>
</evidence>
<dbReference type="Proteomes" id="UP000028045">
    <property type="component" value="Unassembled WGS sequence"/>
</dbReference>
<accession>A0A084ARK8</accession>
<reference evidence="1 2" key="1">
    <citation type="journal article" date="2014" name="BMC Genomics">
        <title>Comparative genome sequencing reveals chemotype-specific gene clusters in the toxigenic black mold Stachybotrys.</title>
        <authorList>
            <person name="Semeiks J."/>
            <person name="Borek D."/>
            <person name="Otwinowski Z."/>
            <person name="Grishin N.V."/>
        </authorList>
    </citation>
    <scope>NUCLEOTIDE SEQUENCE [LARGE SCALE GENOMIC DNA]</scope>
    <source>
        <strain evidence="2">CBS 109288 / IBT 7711</strain>
    </source>
</reference>
<dbReference type="PANTHER" id="PTHR36587">
    <property type="entry name" value="EXPRESSION SITE-ASSOCIATED GENE 3 (ESAG3)-LIKE PROTEIN"/>
    <property type="match status" value="1"/>
</dbReference>
<keyword evidence="2" id="KW-1185">Reference proteome</keyword>
<dbReference type="OrthoDB" id="422736at2759"/>
<dbReference type="PANTHER" id="PTHR36587:SF2">
    <property type="entry name" value="EXPRESSION SITE-ASSOCIATED GENE 3 (ESAG3)-LIKE PROTEIN"/>
    <property type="match status" value="1"/>
</dbReference>